<dbReference type="EMBL" id="CAMXCT010004957">
    <property type="protein sequence ID" value="CAI4010884.1"/>
    <property type="molecule type" value="Genomic_DNA"/>
</dbReference>
<comment type="caution">
    <text evidence="3">The sequence shown here is derived from an EMBL/GenBank/DDBJ whole genome shotgun (WGS) entry which is preliminary data.</text>
</comment>
<dbReference type="AlphaFoldDB" id="A0A9P1DIA9"/>
<feature type="compositionally biased region" description="Basic and acidic residues" evidence="2">
    <location>
        <begin position="103"/>
        <end position="120"/>
    </location>
</feature>
<dbReference type="EMBL" id="CAMXCT020004957">
    <property type="protein sequence ID" value="CAL1164259.1"/>
    <property type="molecule type" value="Genomic_DNA"/>
</dbReference>
<evidence type="ECO:0000313" key="5">
    <source>
        <dbReference type="Proteomes" id="UP001152797"/>
    </source>
</evidence>
<dbReference type="Proteomes" id="UP001152797">
    <property type="component" value="Unassembled WGS sequence"/>
</dbReference>
<evidence type="ECO:0000256" key="1">
    <source>
        <dbReference type="SAM" id="Coils"/>
    </source>
</evidence>
<gene>
    <name evidence="3" type="ORF">C1SCF055_LOCUS36105</name>
</gene>
<reference evidence="3" key="1">
    <citation type="submission" date="2022-10" db="EMBL/GenBank/DDBJ databases">
        <authorList>
            <person name="Chen Y."/>
            <person name="Dougan E. K."/>
            <person name="Chan C."/>
            <person name="Rhodes N."/>
            <person name="Thang M."/>
        </authorList>
    </citation>
    <scope>NUCLEOTIDE SEQUENCE</scope>
</reference>
<evidence type="ECO:0000256" key="2">
    <source>
        <dbReference type="SAM" id="MobiDB-lite"/>
    </source>
</evidence>
<dbReference type="OrthoDB" id="10523141at2759"/>
<dbReference type="EMBL" id="CAMXCT030004957">
    <property type="protein sequence ID" value="CAL4798196.1"/>
    <property type="molecule type" value="Genomic_DNA"/>
</dbReference>
<proteinExistence type="predicted"/>
<keyword evidence="5" id="KW-1185">Reference proteome</keyword>
<feature type="region of interest" description="Disordered" evidence="2">
    <location>
        <begin position="103"/>
        <end position="126"/>
    </location>
</feature>
<reference evidence="4 5" key="2">
    <citation type="submission" date="2024-05" db="EMBL/GenBank/DDBJ databases">
        <authorList>
            <person name="Chen Y."/>
            <person name="Shah S."/>
            <person name="Dougan E. K."/>
            <person name="Thang M."/>
            <person name="Chan C."/>
        </authorList>
    </citation>
    <scope>NUCLEOTIDE SEQUENCE [LARGE SCALE GENOMIC DNA]</scope>
</reference>
<sequence length="461" mass="52122">MPAPRSEVVPETPLQKAAKLVEKVLKDANNCRDHAFKLRPIAMSSDLILQLKACAVKLQEAAEKLQARVKQQKNKNKHYAVNETRSTAAERISLAKALIRAVDKPKPKARASKEPKEPNASKEATGAEQGLLGDLQRWCKVVCFIQPSSVEIPLLVTTSDGDGLEMMKDTAIIWPWDFFAYLWKNGKFLQWIADDPNQAADRNIECWNHCEGLEFFDQLQLSPDQYGSCVPVFFHTDGVKIYKNQKAWVYSMSSACRKGPSMSTKMVFILVRDAMVVKSKTHDAIGRLAGYIMDTLMTGRFPTRDSEGNPFPPGTQSAERAGQYFAGGYCMAFAGFKGDWEARVIVHKLKRSYRSTFICEHCMASYKEDFTFADFRPTARSQAIRFSHNEFLMLNPMDDQSAWTSVKGWTKDRNLEETVSRFQPVLFPTHNQLCLIESLVVFSFKHPECKVHLSKVGSIPK</sequence>
<evidence type="ECO:0000313" key="3">
    <source>
        <dbReference type="EMBL" id="CAI4010884.1"/>
    </source>
</evidence>
<protein>
    <submittedName>
        <fullName evidence="3">Uncharacterized protein</fullName>
    </submittedName>
</protein>
<feature type="coiled-coil region" evidence="1">
    <location>
        <begin position="48"/>
        <end position="82"/>
    </location>
</feature>
<accession>A0A9P1DIA9</accession>
<evidence type="ECO:0000313" key="4">
    <source>
        <dbReference type="EMBL" id="CAL4798196.1"/>
    </source>
</evidence>
<name>A0A9P1DIA9_9DINO</name>
<keyword evidence="1" id="KW-0175">Coiled coil</keyword>
<organism evidence="3">
    <name type="scientific">Cladocopium goreaui</name>
    <dbReference type="NCBI Taxonomy" id="2562237"/>
    <lineage>
        <taxon>Eukaryota</taxon>
        <taxon>Sar</taxon>
        <taxon>Alveolata</taxon>
        <taxon>Dinophyceae</taxon>
        <taxon>Suessiales</taxon>
        <taxon>Symbiodiniaceae</taxon>
        <taxon>Cladocopium</taxon>
    </lineage>
</organism>